<dbReference type="InterPro" id="IPR045257">
    <property type="entry name" value="E2/Pdx1"/>
</dbReference>
<dbReference type="SUPFAM" id="SSF47005">
    <property type="entry name" value="Peripheral subunit-binding domain of 2-oxo acid dehydrogenase complex"/>
    <property type="match status" value="1"/>
</dbReference>
<dbReference type="EMBL" id="UINC01134019">
    <property type="protein sequence ID" value="SVD17299.1"/>
    <property type="molecule type" value="Genomic_DNA"/>
</dbReference>
<dbReference type="Gene3D" id="3.30.559.10">
    <property type="entry name" value="Chloramphenicol acetyltransferase-like domain"/>
    <property type="match status" value="1"/>
</dbReference>
<feature type="region of interest" description="Disordered" evidence="2">
    <location>
        <begin position="19"/>
        <end position="87"/>
    </location>
</feature>
<feature type="non-terminal residue" evidence="4">
    <location>
        <position position="1"/>
    </location>
</feature>
<dbReference type="InterPro" id="IPR004167">
    <property type="entry name" value="PSBD"/>
</dbReference>
<feature type="domain" description="Peripheral subunit-binding (PSBD)" evidence="3">
    <location>
        <begin position="91"/>
        <end position="128"/>
    </location>
</feature>
<comment type="similarity">
    <text evidence="1">Belongs to the 2-oxoacid dehydrogenase family.</text>
</comment>
<dbReference type="Pfam" id="PF00198">
    <property type="entry name" value="2-oxoacid_dh"/>
    <property type="match status" value="1"/>
</dbReference>
<dbReference type="Pfam" id="PF02817">
    <property type="entry name" value="E3_binding"/>
    <property type="match status" value="1"/>
</dbReference>
<evidence type="ECO:0000256" key="1">
    <source>
        <dbReference type="ARBA" id="ARBA00007317"/>
    </source>
</evidence>
<accession>A0A382T578</accession>
<dbReference type="GO" id="GO:0006086">
    <property type="term" value="P:pyruvate decarboxylation to acetyl-CoA"/>
    <property type="evidence" value="ECO:0007669"/>
    <property type="project" value="InterPro"/>
</dbReference>
<protein>
    <recommendedName>
        <fullName evidence="3">Peripheral subunit-binding (PSBD) domain-containing protein</fullName>
    </recommendedName>
</protein>
<dbReference type="AlphaFoldDB" id="A0A382T578"/>
<dbReference type="InterPro" id="IPR001078">
    <property type="entry name" value="2-oxoacid_DH_actylTfrase"/>
</dbReference>
<dbReference type="GO" id="GO:0016746">
    <property type="term" value="F:acyltransferase activity"/>
    <property type="evidence" value="ECO:0007669"/>
    <property type="project" value="InterPro"/>
</dbReference>
<dbReference type="PROSITE" id="PS51826">
    <property type="entry name" value="PSBD"/>
    <property type="match status" value="1"/>
</dbReference>
<gene>
    <name evidence="4" type="ORF">METZ01_LOCUS370153</name>
</gene>
<reference evidence="4" key="1">
    <citation type="submission" date="2018-05" db="EMBL/GenBank/DDBJ databases">
        <authorList>
            <person name="Lanie J.A."/>
            <person name="Ng W.-L."/>
            <person name="Kazmierczak K.M."/>
            <person name="Andrzejewski T.M."/>
            <person name="Davidsen T.M."/>
            <person name="Wayne K.J."/>
            <person name="Tettelin H."/>
            <person name="Glass J.I."/>
            <person name="Rusch D."/>
            <person name="Podicherti R."/>
            <person name="Tsui H.-C.T."/>
            <person name="Winkler M.E."/>
        </authorList>
    </citation>
    <scope>NUCLEOTIDE SEQUENCE</scope>
</reference>
<organism evidence="4">
    <name type="scientific">marine metagenome</name>
    <dbReference type="NCBI Taxonomy" id="408172"/>
    <lineage>
        <taxon>unclassified sequences</taxon>
        <taxon>metagenomes</taxon>
        <taxon>ecological metagenomes</taxon>
    </lineage>
</organism>
<evidence type="ECO:0000256" key="2">
    <source>
        <dbReference type="SAM" id="MobiDB-lite"/>
    </source>
</evidence>
<evidence type="ECO:0000259" key="3">
    <source>
        <dbReference type="PROSITE" id="PS51826"/>
    </source>
</evidence>
<sequence>DEGTITNILVKEGAEGVAVNSPIAILDGDENDEKDKMENSSKDHQSPDADTKMKVSSKDNRISPKSEKETQSLEQQPSKQEKYIKKDSNVLASPYAKKLAKEQNINLSDIDGSGPSGRVIKRDFEKSHEQDKQFITSSKYEIAEPSSIRKIIAERTTQTKNTVPHFYLTIESKVDNLLKLRKIINEQDLNNKISINDILVKALAIAQHNNPETNVSWFDGKIIKYSSVDVSIAVALTDGLITPIIKDANLKGLLEISKEIKILAKKAKEGKLTPEEYTGGTISISNLGMYGINEFAAIINPPQSS</sequence>
<dbReference type="InterPro" id="IPR023213">
    <property type="entry name" value="CAT-like_dom_sf"/>
</dbReference>
<name>A0A382T578_9ZZZZ</name>
<dbReference type="SUPFAM" id="SSF52777">
    <property type="entry name" value="CoA-dependent acyltransferases"/>
    <property type="match status" value="1"/>
</dbReference>
<feature type="non-terminal residue" evidence="4">
    <location>
        <position position="305"/>
    </location>
</feature>
<dbReference type="PANTHER" id="PTHR23151:SF90">
    <property type="entry name" value="DIHYDROLIPOYLLYSINE-RESIDUE ACETYLTRANSFERASE COMPONENT OF PYRUVATE DEHYDROGENASE COMPLEX, MITOCHONDRIAL-RELATED"/>
    <property type="match status" value="1"/>
</dbReference>
<dbReference type="GO" id="GO:0045254">
    <property type="term" value="C:pyruvate dehydrogenase complex"/>
    <property type="evidence" value="ECO:0007669"/>
    <property type="project" value="InterPro"/>
</dbReference>
<dbReference type="Gene3D" id="4.10.320.10">
    <property type="entry name" value="E3-binding domain"/>
    <property type="match status" value="1"/>
</dbReference>
<proteinExistence type="inferred from homology"/>
<dbReference type="PANTHER" id="PTHR23151">
    <property type="entry name" value="DIHYDROLIPOAMIDE ACETYL/SUCCINYL-TRANSFERASE-RELATED"/>
    <property type="match status" value="1"/>
</dbReference>
<feature type="compositionally biased region" description="Basic and acidic residues" evidence="2">
    <location>
        <begin position="33"/>
        <end position="71"/>
    </location>
</feature>
<dbReference type="InterPro" id="IPR036625">
    <property type="entry name" value="E3-bd_dom_sf"/>
</dbReference>
<evidence type="ECO:0000313" key="4">
    <source>
        <dbReference type="EMBL" id="SVD17299.1"/>
    </source>
</evidence>